<keyword evidence="5" id="KW-1185">Reference proteome</keyword>
<evidence type="ECO:0000256" key="1">
    <source>
        <dbReference type="SAM" id="Coils"/>
    </source>
</evidence>
<dbReference type="Gene3D" id="3.40.50.1110">
    <property type="entry name" value="SGNH hydrolase"/>
    <property type="match status" value="1"/>
</dbReference>
<organism evidence="4 5">
    <name type="scientific">Stieleria bergensis</name>
    <dbReference type="NCBI Taxonomy" id="2528025"/>
    <lineage>
        <taxon>Bacteria</taxon>
        <taxon>Pseudomonadati</taxon>
        <taxon>Planctomycetota</taxon>
        <taxon>Planctomycetia</taxon>
        <taxon>Pirellulales</taxon>
        <taxon>Pirellulaceae</taxon>
        <taxon>Stieleria</taxon>
    </lineage>
</organism>
<sequence length="448" mass="50348" precursor="true">MKRLLIAAGLCLAMICTSLAQHAEIKLANSTLKSDDTVVFVGDSITHQVLYTQYIEDFFITRYPQVRLHFHNAGIGGDRAWDALQRLDRDVISKQPDLVTILLGMNDASYQPFNPEVFAMYQADMTQLLERLQTTDAAIAPITPTMFDAVAARATKRERSEDMLRQYNAVLAFYGTWLRGEADRRSMTSIDMFSPLNNLTRQARLNDADYTMIKDAIHPGPDGQLVMASAWLEDLGLRGGVSNIVLTPFKESYKARVQNGTVTDLKITDGTIEFVFTGHSLPWVTPTDTAAARDMLKIGHRFSREGFQVHGLEPGKYELQIDGTVIDSFTHVQLANHVELQNFPNTPQSIQAAQVVSRNQTRSSETVRALRTHWFKFRNLQRSQRTLSEASDPKTREGLAAKVAKNEAAMEGFEAQLVELEAKAAAELDELYELAQPKPHRYTLRQVK</sequence>
<keyword evidence="2" id="KW-0732">Signal</keyword>
<evidence type="ECO:0000313" key="4">
    <source>
        <dbReference type="EMBL" id="QDT60390.1"/>
    </source>
</evidence>
<dbReference type="SUPFAM" id="SSF52266">
    <property type="entry name" value="SGNH hydrolase"/>
    <property type="match status" value="1"/>
</dbReference>
<dbReference type="InterPro" id="IPR013830">
    <property type="entry name" value="SGNH_hydro"/>
</dbReference>
<dbReference type="InterPro" id="IPR051532">
    <property type="entry name" value="Ester_Hydrolysis_Enzymes"/>
</dbReference>
<dbReference type="InterPro" id="IPR036514">
    <property type="entry name" value="SGNH_hydro_sf"/>
</dbReference>
<feature type="domain" description="SGNH hydrolase-type esterase" evidence="3">
    <location>
        <begin position="40"/>
        <end position="224"/>
    </location>
</feature>
<protein>
    <submittedName>
        <fullName evidence="4">GDSL-like Lipase/Acylhydrolase</fullName>
    </submittedName>
</protein>
<evidence type="ECO:0000313" key="5">
    <source>
        <dbReference type="Proteomes" id="UP000315003"/>
    </source>
</evidence>
<dbReference type="Proteomes" id="UP000315003">
    <property type="component" value="Chromosome"/>
</dbReference>
<dbReference type="Pfam" id="PF13472">
    <property type="entry name" value="Lipase_GDSL_2"/>
    <property type="match status" value="1"/>
</dbReference>
<name>A0A517SW88_9BACT</name>
<evidence type="ECO:0000259" key="3">
    <source>
        <dbReference type="Pfam" id="PF13472"/>
    </source>
</evidence>
<evidence type="ECO:0000256" key="2">
    <source>
        <dbReference type="SAM" id="SignalP"/>
    </source>
</evidence>
<feature type="chain" id="PRO_5021876379" evidence="2">
    <location>
        <begin position="23"/>
        <end position="448"/>
    </location>
</feature>
<dbReference type="GO" id="GO:0004622">
    <property type="term" value="F:phosphatidylcholine lysophospholipase activity"/>
    <property type="evidence" value="ECO:0007669"/>
    <property type="project" value="TreeGrafter"/>
</dbReference>
<accession>A0A517SW88</accession>
<proteinExistence type="predicted"/>
<dbReference type="PANTHER" id="PTHR30383">
    <property type="entry name" value="THIOESTERASE 1/PROTEASE 1/LYSOPHOSPHOLIPASE L1"/>
    <property type="match status" value="1"/>
</dbReference>
<keyword evidence="4" id="KW-0378">Hydrolase</keyword>
<feature type="signal peptide" evidence="2">
    <location>
        <begin position="1"/>
        <end position="22"/>
    </location>
</feature>
<keyword evidence="1" id="KW-0175">Coiled coil</keyword>
<dbReference type="PANTHER" id="PTHR30383:SF5">
    <property type="entry name" value="SGNH HYDROLASE-TYPE ESTERASE DOMAIN-CONTAINING PROTEIN"/>
    <property type="match status" value="1"/>
</dbReference>
<dbReference type="EMBL" id="CP036272">
    <property type="protein sequence ID" value="QDT60390.1"/>
    <property type="molecule type" value="Genomic_DNA"/>
</dbReference>
<feature type="coiled-coil region" evidence="1">
    <location>
        <begin position="403"/>
        <end position="430"/>
    </location>
</feature>
<reference evidence="4 5" key="1">
    <citation type="submission" date="2019-02" db="EMBL/GenBank/DDBJ databases">
        <title>Deep-cultivation of Planctomycetes and their phenomic and genomic characterization uncovers novel biology.</title>
        <authorList>
            <person name="Wiegand S."/>
            <person name="Jogler M."/>
            <person name="Boedeker C."/>
            <person name="Pinto D."/>
            <person name="Vollmers J."/>
            <person name="Rivas-Marin E."/>
            <person name="Kohn T."/>
            <person name="Peeters S.H."/>
            <person name="Heuer A."/>
            <person name="Rast P."/>
            <person name="Oberbeckmann S."/>
            <person name="Bunk B."/>
            <person name="Jeske O."/>
            <person name="Meyerdierks A."/>
            <person name="Storesund J.E."/>
            <person name="Kallscheuer N."/>
            <person name="Luecker S."/>
            <person name="Lage O.M."/>
            <person name="Pohl T."/>
            <person name="Merkel B.J."/>
            <person name="Hornburger P."/>
            <person name="Mueller R.-W."/>
            <person name="Bruemmer F."/>
            <person name="Labrenz M."/>
            <person name="Spormann A.M."/>
            <person name="Op den Camp H."/>
            <person name="Overmann J."/>
            <person name="Amann R."/>
            <person name="Jetten M.S.M."/>
            <person name="Mascher T."/>
            <person name="Medema M.H."/>
            <person name="Devos D.P."/>
            <person name="Kaster A.-K."/>
            <person name="Ovreas L."/>
            <person name="Rohde M."/>
            <person name="Galperin M.Y."/>
            <person name="Jogler C."/>
        </authorList>
    </citation>
    <scope>NUCLEOTIDE SEQUENCE [LARGE SCALE GENOMIC DNA]</scope>
    <source>
        <strain evidence="4 5">SV_7m_r</strain>
    </source>
</reference>
<gene>
    <name evidence="4" type="ORF">SV7mr_29120</name>
</gene>
<dbReference type="CDD" id="cd01834">
    <property type="entry name" value="SGNH_hydrolase_like_2"/>
    <property type="match status" value="1"/>
</dbReference>
<dbReference type="AlphaFoldDB" id="A0A517SW88"/>